<feature type="domain" description="Cell envelope-related transcriptional attenuator" evidence="3">
    <location>
        <begin position="131"/>
        <end position="300"/>
    </location>
</feature>
<keyword evidence="5" id="KW-1185">Reference proteome</keyword>
<feature type="transmembrane region" description="Helical" evidence="2">
    <location>
        <begin position="45"/>
        <end position="65"/>
    </location>
</feature>
<evidence type="ECO:0000313" key="5">
    <source>
        <dbReference type="Proteomes" id="UP001501218"/>
    </source>
</evidence>
<comment type="similarity">
    <text evidence="1">Belongs to the LytR/CpsA/Psr (LCP) family.</text>
</comment>
<dbReference type="Proteomes" id="UP001501218">
    <property type="component" value="Unassembled WGS sequence"/>
</dbReference>
<dbReference type="EMBL" id="BAAARA010000003">
    <property type="protein sequence ID" value="GAA2339159.1"/>
    <property type="molecule type" value="Genomic_DNA"/>
</dbReference>
<reference evidence="4 5" key="1">
    <citation type="journal article" date="2019" name="Int. J. Syst. Evol. Microbiol.">
        <title>The Global Catalogue of Microorganisms (GCM) 10K type strain sequencing project: providing services to taxonomists for standard genome sequencing and annotation.</title>
        <authorList>
            <consortium name="The Broad Institute Genomics Platform"/>
            <consortium name="The Broad Institute Genome Sequencing Center for Infectious Disease"/>
            <person name="Wu L."/>
            <person name="Ma J."/>
        </authorList>
    </citation>
    <scope>NUCLEOTIDE SEQUENCE [LARGE SCALE GENOMIC DNA]</scope>
    <source>
        <strain evidence="4 5">JCM 16221</strain>
    </source>
</reference>
<sequence length="414" mass="44453">MADIRLICVAMRQRQGEAELVEQSETEHEEPAARRRSRARIAGRALLALSSAAVLALTAGGWFLVDRLDDVSSSKVLDQLDEQDAPQAPPDDDGATDVLLVGSDSRTDAQGDPLPLRVLKQLRTEATNGLNTDTLVLMRIPHDAEPPTAVSIPRDTYAETPGGEHRKINSVYGLTKKDTEDALLAEGVADDRAEQDAKAAGQRALVQTVQRLTGVRVDHYAELNLLGFFELTEAVGGVEVCLDSATSDKDSGAEFTAGRQTISGADALSFVRQRHGLPRGDLDRIVRQQVFMAALANKVLSTGTLTDPARINELTAATRRAVELDEDWDALGFVQQMQRVATGAVNFVTLPVADDNARGEQGRSIVRVDPPTARRFMAGLAESAPRLAPAPALRLDGTARDAPITSGDEVPCVN</sequence>
<evidence type="ECO:0000259" key="3">
    <source>
        <dbReference type="Pfam" id="PF03816"/>
    </source>
</evidence>
<proteinExistence type="inferred from homology"/>
<evidence type="ECO:0000256" key="2">
    <source>
        <dbReference type="SAM" id="Phobius"/>
    </source>
</evidence>
<keyword evidence="2" id="KW-0812">Transmembrane</keyword>
<organism evidence="4 5">
    <name type="scientific">Saccharopolyspora halophila</name>
    <dbReference type="NCBI Taxonomy" id="405551"/>
    <lineage>
        <taxon>Bacteria</taxon>
        <taxon>Bacillati</taxon>
        <taxon>Actinomycetota</taxon>
        <taxon>Actinomycetes</taxon>
        <taxon>Pseudonocardiales</taxon>
        <taxon>Pseudonocardiaceae</taxon>
        <taxon>Saccharopolyspora</taxon>
    </lineage>
</organism>
<keyword evidence="2" id="KW-1133">Transmembrane helix</keyword>
<evidence type="ECO:0000313" key="4">
    <source>
        <dbReference type="EMBL" id="GAA2339159.1"/>
    </source>
</evidence>
<accession>A0ABN3FWJ2</accession>
<dbReference type="Gene3D" id="3.40.630.190">
    <property type="entry name" value="LCP protein"/>
    <property type="match status" value="1"/>
</dbReference>
<dbReference type="PANTHER" id="PTHR33392">
    <property type="entry name" value="POLYISOPRENYL-TEICHOIC ACID--PEPTIDOGLYCAN TEICHOIC ACID TRANSFERASE TAGU"/>
    <property type="match status" value="1"/>
</dbReference>
<protein>
    <submittedName>
        <fullName evidence="4">LCP family protein</fullName>
    </submittedName>
</protein>
<evidence type="ECO:0000256" key="1">
    <source>
        <dbReference type="ARBA" id="ARBA00006068"/>
    </source>
</evidence>
<keyword evidence="2" id="KW-0472">Membrane</keyword>
<name>A0ABN3FWJ2_9PSEU</name>
<gene>
    <name evidence="4" type="ORF">GCM10009854_14510</name>
</gene>
<dbReference type="InterPro" id="IPR004474">
    <property type="entry name" value="LytR_CpsA_psr"/>
</dbReference>
<dbReference type="PANTHER" id="PTHR33392:SF6">
    <property type="entry name" value="POLYISOPRENYL-TEICHOIC ACID--PEPTIDOGLYCAN TEICHOIC ACID TRANSFERASE TAGU"/>
    <property type="match status" value="1"/>
</dbReference>
<dbReference type="Pfam" id="PF03816">
    <property type="entry name" value="LytR_cpsA_psr"/>
    <property type="match status" value="1"/>
</dbReference>
<dbReference type="NCBIfam" id="TIGR00350">
    <property type="entry name" value="lytR_cpsA_psr"/>
    <property type="match status" value="1"/>
</dbReference>
<dbReference type="InterPro" id="IPR050922">
    <property type="entry name" value="LytR/CpsA/Psr_CW_biosynth"/>
</dbReference>
<comment type="caution">
    <text evidence="4">The sequence shown here is derived from an EMBL/GenBank/DDBJ whole genome shotgun (WGS) entry which is preliminary data.</text>
</comment>